<evidence type="ECO:0000256" key="4">
    <source>
        <dbReference type="ARBA" id="ARBA00022759"/>
    </source>
</evidence>
<evidence type="ECO:0000256" key="6">
    <source>
        <dbReference type="ARBA" id="ARBA00022884"/>
    </source>
</evidence>
<evidence type="ECO:0000313" key="10">
    <source>
        <dbReference type="EMBL" id="CAJ74570.1"/>
    </source>
</evidence>
<dbReference type="PANTHER" id="PTHR35579:SF3">
    <property type="entry name" value="CRISPR SYSTEM CMS ENDORIBONUCLEASE CSM3"/>
    <property type="match status" value="1"/>
</dbReference>
<evidence type="ECO:0000256" key="1">
    <source>
        <dbReference type="ARBA" id="ARBA00006342"/>
    </source>
</evidence>
<reference evidence="10" key="1">
    <citation type="journal article" date="2006" name="Nature">
        <title>Deciphering the evolution and metabolism of an anammox bacterium from a community genome.</title>
        <authorList>
            <person name="Strous M."/>
            <person name="Pelletier E."/>
            <person name="Mangenot S."/>
            <person name="Rattei T."/>
            <person name="Lehner A."/>
            <person name="Taylor M.W."/>
            <person name="Horn M."/>
            <person name="Daims H."/>
            <person name="Bartol-Mavel D."/>
            <person name="Wincker P."/>
            <person name="Barbe V."/>
            <person name="Fonknechten N."/>
            <person name="Vallenet D."/>
            <person name="Segurens B."/>
            <person name="Schenowitz-Truong C."/>
            <person name="Medigue C."/>
            <person name="Collingro A."/>
            <person name="Snel B."/>
            <person name="Dutilh B.E."/>
            <person name="OpDenCamp H.J.M."/>
            <person name="vanDerDrift C."/>
            <person name="Cirpus I."/>
            <person name="vanDePas-Schoonen K.T."/>
            <person name="Harhangi H.R."/>
            <person name="vanNiftrik L."/>
            <person name="Schmid M."/>
            <person name="Keltjens J."/>
            <person name="vanDeVossenberg J."/>
            <person name="Kartal B."/>
            <person name="Meier H."/>
            <person name="Frishman D."/>
            <person name="Huynen M.A."/>
            <person name="Mewes H."/>
            <person name="Weissenbach J."/>
            <person name="Jetten M.S.M."/>
            <person name="Wagner M."/>
            <person name="LePaslier D."/>
        </authorList>
    </citation>
    <scope>NUCLEOTIDE SEQUENCE</scope>
</reference>
<dbReference type="NCBIfam" id="TIGR02582">
    <property type="entry name" value="cas7_TM1809"/>
    <property type="match status" value="1"/>
</dbReference>
<keyword evidence="4" id="KW-0255">Endonuclease</keyword>
<dbReference type="Pfam" id="PF03787">
    <property type="entry name" value="RAMPs"/>
    <property type="match status" value="1"/>
</dbReference>
<dbReference type="GO" id="GO:0016787">
    <property type="term" value="F:hydrolase activity"/>
    <property type="evidence" value="ECO:0007669"/>
    <property type="project" value="UniProtKB-KW"/>
</dbReference>
<comment type="similarity">
    <text evidence="1">Belongs to the CRISPR-associated Csm3 family.</text>
</comment>
<keyword evidence="7" id="KW-0051">Antiviral defense</keyword>
<keyword evidence="6" id="KW-0694">RNA-binding</keyword>
<dbReference type="PANTHER" id="PTHR35579">
    <property type="entry name" value="CRISPR SYSTEM CMS ENDORIBONUCLEASE CSM3"/>
    <property type="match status" value="1"/>
</dbReference>
<dbReference type="GO" id="GO:0004519">
    <property type="term" value="F:endonuclease activity"/>
    <property type="evidence" value="ECO:0007669"/>
    <property type="project" value="UniProtKB-KW"/>
</dbReference>
<keyword evidence="5 11" id="KW-0378">Hydrolase</keyword>
<gene>
    <name evidence="11" type="primary">csm</name>
    <name evidence="11" type="ORF">KsCSTR_23000</name>
    <name evidence="10" type="ORF">kuste3807</name>
</gene>
<feature type="domain" description="CRISPR type III-associated protein" evidence="9">
    <location>
        <begin position="18"/>
        <end position="213"/>
    </location>
</feature>
<accession>Q1Q3H6</accession>
<dbReference type="InterPro" id="IPR013412">
    <property type="entry name" value="CRISPR-assoc_RAMP_Csm3"/>
</dbReference>
<evidence type="ECO:0000256" key="8">
    <source>
        <dbReference type="ARBA" id="ARBA00033183"/>
    </source>
</evidence>
<proteinExistence type="inferred from homology"/>
<dbReference type="InterPro" id="IPR052216">
    <property type="entry name" value="CRISPR_Csm3_endoribonuclease"/>
</dbReference>
<reference evidence="11 12" key="3">
    <citation type="submission" date="2020-02" db="EMBL/GenBank/DDBJ databases">
        <title>Newly sequenced genome of strain CSTR1 showed variability in Candidatus Kuenenia stuttgartiensis genomes.</title>
        <authorList>
            <person name="Ding C."/>
            <person name="Adrian L."/>
        </authorList>
    </citation>
    <scope>NUCLEOTIDE SEQUENCE [LARGE SCALE GENOMIC DNA]</scope>
    <source>
        <strain evidence="11 12">CSTR1</strain>
    </source>
</reference>
<name>Q1Q3H6_KUEST</name>
<dbReference type="InterPro" id="IPR005537">
    <property type="entry name" value="RAMP_III_fam"/>
</dbReference>
<dbReference type="GO" id="GO:0051607">
    <property type="term" value="P:defense response to virus"/>
    <property type="evidence" value="ECO:0007669"/>
    <property type="project" value="UniProtKB-KW"/>
</dbReference>
<sequence length="265" mass="29932">MPRLQEKPLLGKIFILGKIKCETGLHIGGSKEKMDIGGIDAPVMRDPLTREPYIPGSSLKGKLRSLFERMENKQFNRSGGGDVWRHECTDSQCYVCRLFGSTGSNADENLPSRLSVRDCLLEEESREKLKKIDTGLQYTEWKFENSLDRVTAAANPRQLERIPAGAKFEFEIVYNVEASNGEAKKDLSNLLELISLLQDDYLGGHGSRGYGKVGFTIDKFMARKLEFYRATSEEDKKSNSSILENKTIDECKQNVDEILSMFDTL</sequence>
<dbReference type="EMBL" id="CT573071">
    <property type="protein sequence ID" value="CAJ74570.1"/>
    <property type="molecule type" value="Genomic_DNA"/>
</dbReference>
<dbReference type="Proteomes" id="UP000501926">
    <property type="component" value="Chromosome"/>
</dbReference>
<dbReference type="EMBL" id="CP049055">
    <property type="protein sequence ID" value="QII11679.1"/>
    <property type="molecule type" value="Genomic_DNA"/>
</dbReference>
<dbReference type="GO" id="GO:0003723">
    <property type="term" value="F:RNA binding"/>
    <property type="evidence" value="ECO:0007669"/>
    <property type="project" value="UniProtKB-KW"/>
</dbReference>
<evidence type="ECO:0000256" key="2">
    <source>
        <dbReference type="ARBA" id="ARBA00022150"/>
    </source>
</evidence>
<evidence type="ECO:0000259" key="9">
    <source>
        <dbReference type="Pfam" id="PF03787"/>
    </source>
</evidence>
<organism evidence="10">
    <name type="scientific">Kuenenia stuttgartiensis</name>
    <dbReference type="NCBI Taxonomy" id="174633"/>
    <lineage>
        <taxon>Bacteria</taxon>
        <taxon>Pseudomonadati</taxon>
        <taxon>Planctomycetota</taxon>
        <taxon>Candidatus Brocadiia</taxon>
        <taxon>Candidatus Brocadiales</taxon>
        <taxon>Candidatus Brocadiaceae</taxon>
        <taxon>Candidatus Kuenenia</taxon>
    </lineage>
</organism>
<reference evidence="10" key="2">
    <citation type="submission" date="2006-01" db="EMBL/GenBank/DDBJ databases">
        <authorList>
            <person name="Genoscope"/>
        </authorList>
    </citation>
    <scope>NUCLEOTIDE SEQUENCE</scope>
</reference>
<dbReference type="RefSeq" id="WP_164994921.1">
    <property type="nucleotide sequence ID" value="NZ_CP049055.1"/>
</dbReference>
<dbReference type="AlphaFoldDB" id="Q1Q3H6"/>
<evidence type="ECO:0000313" key="12">
    <source>
        <dbReference type="Proteomes" id="UP000501926"/>
    </source>
</evidence>
<dbReference type="CDD" id="cd09684">
    <property type="entry name" value="Csm3_III-A"/>
    <property type="match status" value="1"/>
</dbReference>
<evidence type="ECO:0000256" key="7">
    <source>
        <dbReference type="ARBA" id="ARBA00023118"/>
    </source>
</evidence>
<keyword evidence="3" id="KW-0540">Nuclease</keyword>
<evidence type="ECO:0000313" key="11">
    <source>
        <dbReference type="EMBL" id="QII11679.1"/>
    </source>
</evidence>
<protein>
    <recommendedName>
        <fullName evidence="2">CRISPR system Cms endoribonuclease Csm3</fullName>
    </recommendedName>
    <alternativeName>
        <fullName evidence="8">CRISPR type III A-associated RAMP protein Csm3</fullName>
    </alternativeName>
</protein>
<evidence type="ECO:0000256" key="3">
    <source>
        <dbReference type="ARBA" id="ARBA00022722"/>
    </source>
</evidence>
<evidence type="ECO:0000256" key="5">
    <source>
        <dbReference type="ARBA" id="ARBA00022801"/>
    </source>
</evidence>